<keyword evidence="3" id="KW-1185">Reference proteome</keyword>
<comment type="caution">
    <text evidence="2">The sequence shown here is derived from an EMBL/GenBank/DDBJ whole genome shotgun (WGS) entry which is preliminary data.</text>
</comment>
<feature type="transmembrane region" description="Helical" evidence="1">
    <location>
        <begin position="219"/>
        <end position="242"/>
    </location>
</feature>
<dbReference type="Proteomes" id="UP001642464">
    <property type="component" value="Unassembled WGS sequence"/>
</dbReference>
<keyword evidence="1" id="KW-1133">Transmembrane helix</keyword>
<sequence>MALSLTSGGPDDAMAQVIVSTLEQLLRWVNRVRGGLCMGETRRAVELLVLDTQGKVELFPSAMQRLAYDHNVSLFLAPDGLENMADMAERLEALVLTPRGAETSRCRFCFSLQPPSRDLLRPAVELLRATGRLRRVVYIADEADDVSRETCGALPNLTGTPTVAWTVEQERSVREFEKVDSPVAEGMLRIITFLVLAVVAPFCYFFANPQWREDFGLKQAGMLILYEFVVILVLLLLLIFGLDKARQIPQRVQKIRLEGSTDTVIDAMAALKLSGGLGFLPSALRLDSVGVPLESDVWVLCARHLQCLVEPEPSGGRSRLLVKAAFSAFSSEKE</sequence>
<dbReference type="EMBL" id="CAXAMM010015614">
    <property type="protein sequence ID" value="CAK9036789.1"/>
    <property type="molecule type" value="Genomic_DNA"/>
</dbReference>
<dbReference type="Gene3D" id="3.40.50.2300">
    <property type="match status" value="1"/>
</dbReference>
<evidence type="ECO:0000313" key="3">
    <source>
        <dbReference type="Proteomes" id="UP001642464"/>
    </source>
</evidence>
<keyword evidence="1" id="KW-0812">Transmembrane</keyword>
<feature type="transmembrane region" description="Helical" evidence="1">
    <location>
        <begin position="187"/>
        <end position="207"/>
    </location>
</feature>
<name>A0ABP0LF86_9DINO</name>
<evidence type="ECO:0000313" key="2">
    <source>
        <dbReference type="EMBL" id="CAK9036789.1"/>
    </source>
</evidence>
<accession>A0ABP0LF86</accession>
<keyword evidence="1" id="KW-0472">Membrane</keyword>
<reference evidence="2 3" key="1">
    <citation type="submission" date="2024-02" db="EMBL/GenBank/DDBJ databases">
        <authorList>
            <person name="Chen Y."/>
            <person name="Shah S."/>
            <person name="Dougan E. K."/>
            <person name="Thang M."/>
            <person name="Chan C."/>
        </authorList>
    </citation>
    <scope>NUCLEOTIDE SEQUENCE [LARGE SCALE GENOMIC DNA]</scope>
</reference>
<dbReference type="InterPro" id="IPR028082">
    <property type="entry name" value="Peripla_BP_I"/>
</dbReference>
<dbReference type="SUPFAM" id="SSF53822">
    <property type="entry name" value="Periplasmic binding protein-like I"/>
    <property type="match status" value="1"/>
</dbReference>
<organism evidence="2 3">
    <name type="scientific">Durusdinium trenchii</name>
    <dbReference type="NCBI Taxonomy" id="1381693"/>
    <lineage>
        <taxon>Eukaryota</taxon>
        <taxon>Sar</taxon>
        <taxon>Alveolata</taxon>
        <taxon>Dinophyceae</taxon>
        <taxon>Suessiales</taxon>
        <taxon>Symbiodiniaceae</taxon>
        <taxon>Durusdinium</taxon>
    </lineage>
</organism>
<protein>
    <submittedName>
        <fullName evidence="2">Uncharacterized protein</fullName>
    </submittedName>
</protein>
<evidence type="ECO:0000256" key="1">
    <source>
        <dbReference type="SAM" id="Phobius"/>
    </source>
</evidence>
<gene>
    <name evidence="2" type="ORF">SCF082_LOCUS21874</name>
</gene>
<proteinExistence type="predicted"/>